<evidence type="ECO:0000259" key="9">
    <source>
        <dbReference type="Pfam" id="PF12704"/>
    </source>
</evidence>
<feature type="coiled-coil region" evidence="6">
    <location>
        <begin position="262"/>
        <end position="356"/>
    </location>
</feature>
<feature type="transmembrane region" description="Helical" evidence="7">
    <location>
        <begin position="777"/>
        <end position="797"/>
    </location>
</feature>
<feature type="transmembrane region" description="Helical" evidence="7">
    <location>
        <begin position="656"/>
        <end position="688"/>
    </location>
</feature>
<dbReference type="Proteomes" id="UP000831692">
    <property type="component" value="Chromosome"/>
</dbReference>
<dbReference type="PANTHER" id="PTHR30287">
    <property type="entry name" value="MEMBRANE COMPONENT OF PREDICTED ABC SUPERFAMILY METABOLITE UPTAKE TRANSPORTER"/>
    <property type="match status" value="1"/>
</dbReference>
<dbReference type="Pfam" id="PF12704">
    <property type="entry name" value="MacB_PCD"/>
    <property type="match status" value="2"/>
</dbReference>
<dbReference type="EMBL" id="AP025635">
    <property type="protein sequence ID" value="BDG69545.1"/>
    <property type="molecule type" value="Genomic_DNA"/>
</dbReference>
<evidence type="ECO:0000313" key="11">
    <source>
        <dbReference type="Proteomes" id="UP000831692"/>
    </source>
</evidence>
<feature type="domain" description="MacB-like periplasmic core" evidence="9">
    <location>
        <begin position="22"/>
        <end position="227"/>
    </location>
</feature>
<evidence type="ECO:0000256" key="7">
    <source>
        <dbReference type="SAM" id="Phobius"/>
    </source>
</evidence>
<evidence type="ECO:0000256" key="3">
    <source>
        <dbReference type="ARBA" id="ARBA00022692"/>
    </source>
</evidence>
<feature type="transmembrane region" description="Helical" evidence="7">
    <location>
        <begin position="1063"/>
        <end position="1085"/>
    </location>
</feature>
<keyword evidence="11" id="KW-1185">Reference proteome</keyword>
<accession>A0ABN6NUA6</accession>
<dbReference type="InterPro" id="IPR038766">
    <property type="entry name" value="Membrane_comp_ABC_pdt"/>
</dbReference>
<keyword evidence="5 7" id="KW-0472">Membrane</keyword>
<evidence type="ECO:0000256" key="2">
    <source>
        <dbReference type="ARBA" id="ARBA00022475"/>
    </source>
</evidence>
<evidence type="ECO:0000259" key="8">
    <source>
        <dbReference type="Pfam" id="PF02687"/>
    </source>
</evidence>
<gene>
    <name evidence="10" type="ORF">ENLAB_31090</name>
</gene>
<dbReference type="Pfam" id="PF02687">
    <property type="entry name" value="FtsX"/>
    <property type="match status" value="2"/>
</dbReference>
<dbReference type="RefSeq" id="WP_369522119.1">
    <property type="nucleotide sequence ID" value="NZ_AP025635.1"/>
</dbReference>
<evidence type="ECO:0008006" key="12">
    <source>
        <dbReference type="Google" id="ProtNLM"/>
    </source>
</evidence>
<dbReference type="InterPro" id="IPR025857">
    <property type="entry name" value="MacB_PCD"/>
</dbReference>
<evidence type="ECO:0000256" key="1">
    <source>
        <dbReference type="ARBA" id="ARBA00004651"/>
    </source>
</evidence>
<name>A0ABN6NUA6_9ENTE</name>
<feature type="coiled-coil region" evidence="6">
    <location>
        <begin position="453"/>
        <end position="483"/>
    </location>
</feature>
<feature type="domain" description="ABC3 transporter permease C-terminal" evidence="8">
    <location>
        <begin position="611"/>
        <end position="724"/>
    </location>
</feature>
<feature type="domain" description="MacB-like periplasmic core" evidence="9">
    <location>
        <begin position="777"/>
        <end position="942"/>
    </location>
</feature>
<evidence type="ECO:0000256" key="4">
    <source>
        <dbReference type="ARBA" id="ARBA00022989"/>
    </source>
</evidence>
<keyword evidence="4 7" id="KW-1133">Transmembrane helix</keyword>
<feature type="transmembrane region" description="Helical" evidence="7">
    <location>
        <begin position="21"/>
        <end position="41"/>
    </location>
</feature>
<reference evidence="10 11" key="1">
    <citation type="submission" date="2022-03" db="EMBL/GenBank/DDBJ databases">
        <title>Complete genome sequence of Enterococcus innesii DB-1.</title>
        <authorList>
            <person name="Fukuda D."/>
            <person name="Nolasco-Hipolito C."/>
        </authorList>
    </citation>
    <scope>NUCLEOTIDE SEQUENCE [LARGE SCALE GENOMIC DNA]</scope>
    <source>
        <strain evidence="10 11">DB-1</strain>
    </source>
</reference>
<feature type="transmembrane region" description="Helical" evidence="7">
    <location>
        <begin position="1105"/>
        <end position="1125"/>
    </location>
</feature>
<feature type="domain" description="ABC3 transporter permease C-terminal" evidence="8">
    <location>
        <begin position="1015"/>
        <end position="1131"/>
    </location>
</feature>
<dbReference type="PANTHER" id="PTHR30287:SF1">
    <property type="entry name" value="INNER MEMBRANE PROTEIN"/>
    <property type="match status" value="1"/>
</dbReference>
<organism evidence="10 11">
    <name type="scientific">Enterococcus innesii</name>
    <dbReference type="NCBI Taxonomy" id="2839759"/>
    <lineage>
        <taxon>Bacteria</taxon>
        <taxon>Bacillati</taxon>
        <taxon>Bacillota</taxon>
        <taxon>Bacilli</taxon>
        <taxon>Lactobacillales</taxon>
        <taxon>Enterococcaceae</taxon>
        <taxon>Enterococcus</taxon>
    </lineage>
</organism>
<evidence type="ECO:0000313" key="10">
    <source>
        <dbReference type="EMBL" id="BDG69545.1"/>
    </source>
</evidence>
<keyword evidence="6" id="KW-0175">Coiled coil</keyword>
<evidence type="ECO:0000256" key="6">
    <source>
        <dbReference type="SAM" id="Coils"/>
    </source>
</evidence>
<protein>
    <recommendedName>
        <fullName evidence="12">ABC transporter permease</fullName>
    </recommendedName>
</protein>
<proteinExistence type="predicted"/>
<dbReference type="InterPro" id="IPR003838">
    <property type="entry name" value="ABC3_permease_C"/>
</dbReference>
<keyword evidence="2" id="KW-1003">Cell membrane</keyword>
<feature type="transmembrane region" description="Helical" evidence="7">
    <location>
        <begin position="605"/>
        <end position="626"/>
    </location>
</feature>
<feature type="transmembrane region" description="Helical" evidence="7">
    <location>
        <begin position="1010"/>
        <end position="1030"/>
    </location>
</feature>
<feature type="transmembrane region" description="Helical" evidence="7">
    <location>
        <begin position="700"/>
        <end position="724"/>
    </location>
</feature>
<feature type="coiled-coil region" evidence="6">
    <location>
        <begin position="548"/>
        <end position="579"/>
    </location>
</feature>
<evidence type="ECO:0000256" key="5">
    <source>
        <dbReference type="ARBA" id="ARBA00023136"/>
    </source>
</evidence>
<dbReference type="GeneID" id="83459135"/>
<sequence>MPMKKTLLRSSLREIRQAPGRFLSILGIIFLGVAFFVGISATGPNMKQAAEDYFSRQQLADLTIASTLGLSDTDRQIIEEMPGVKAVETEQIADINAENHRSVIRVFSLSTERPVNQYEVTSGRLPQKSGEIALDQAAQNSGSFELNESFELPEIGENQLKTHTFTIVGFVNSPEYIENFHRGNSTVGNGTVDYFAVIPEEDFKESAYARILVRFDDLSQMESYSEAYQTKRDQISDEVEKKLVPRAQGRRQELIDEAQPAIDEAKEQIRDGEKALQEAQGELDDAQEKLAQAHRKLTEQEAAFQTKIQAAQEQLTSEAQKIAEGKQALAENQRLLDQSEQALLQQEAQVKSAQDQLAPISAQKTELQNGVQQVEEQLALAYQGMDQIKSVGQLSAEEQMAQLPTVYAQVTAALAQLNLPTDVIGPIPDLEEIDETMIATMLTAAEDALNPLITEGEQQRAQLSAQLAAINEQEAQLQQAQQQVNAGWGQISAGRQELAQAQTQITQGESQLSVARETLASEQANGRSLLDKGWLEYQENEATLQEKLAEFKERAPKEREKLEVAKKEVAEKEQELLELKPAVYRVANRDANPGYSEYQDNAERVSSLATIFPVIFFLIAALVSLTTMTRMIDEKRSEIGTLKALGYRNWEIGQKFLLYSSAAGITGAVLGLAVGFSFFPAIIIQAYGPLYNLTEYDTPWYLRLSLIAVGVSLLCTIGIALLVLRFDLRQSSASLLRPKAPKTGKRILLERITFLWRHLSFIQKVTMRNLFRYKSRMLMTILGIAGCTSMILTGFGLRDSISNIIPLQFEKIWQYQAVITFDDEDSQAMNETKAAAEEIDGFDEGLFLHTESLMLAQPGVTQQEVTVTVPEDPAALSRFVHLNDRVSGEAYELGKDGAIINEKLAKLFGLSVGDTLTLTNESGEEFQLEVAAIAENYTGHFAYLTPEMYEKVFQETPSYNSELLKFNQHLSKTEEESIAADLMAQDNIINVSFLSASADALDDTTATLNIVIWILISSAGALAFIVLYNLNNINIAERIRELSTIKVLGFYDREVTMYVFRENIFLTIFGIAFGLLLGLLQHQFVLQTIEVDIAMFSPTVEPMSYVYAAGLTCLFSGVVGIAMYFKLKHVNMIDALKANE</sequence>
<comment type="subcellular location">
    <subcellularLocation>
        <location evidence="1">Cell membrane</location>
        <topology evidence="1">Multi-pass membrane protein</topology>
    </subcellularLocation>
</comment>
<keyword evidence="3 7" id="KW-0812">Transmembrane</keyword>